<feature type="compositionally biased region" description="Basic and acidic residues" evidence="1">
    <location>
        <begin position="441"/>
        <end position="452"/>
    </location>
</feature>
<feature type="region of interest" description="Disordered" evidence="1">
    <location>
        <begin position="98"/>
        <end position="178"/>
    </location>
</feature>
<evidence type="ECO:0000256" key="1">
    <source>
        <dbReference type="SAM" id="MobiDB-lite"/>
    </source>
</evidence>
<reference evidence="2 3" key="1">
    <citation type="journal article" date="2020" name="bioRxiv">
        <title>Whole genome comparisons of ergot fungi reveals the divergence and evolution of species within the genus Claviceps are the result of varying mechanisms driving genome evolution and host range expansion.</title>
        <authorList>
            <person name="Wyka S.A."/>
            <person name="Mondo S.J."/>
            <person name="Liu M."/>
            <person name="Dettman J."/>
            <person name="Nalam V."/>
            <person name="Broders K.D."/>
        </authorList>
    </citation>
    <scope>NUCLEOTIDE SEQUENCE [LARGE SCALE GENOMIC DNA]</scope>
    <source>
        <strain evidence="2 3">CCC 1485</strain>
    </source>
</reference>
<dbReference type="Proteomes" id="UP000706124">
    <property type="component" value="Unassembled WGS sequence"/>
</dbReference>
<organism evidence="2 3">
    <name type="scientific">Claviceps pazoutovae</name>
    <dbReference type="NCBI Taxonomy" id="1649127"/>
    <lineage>
        <taxon>Eukaryota</taxon>
        <taxon>Fungi</taxon>
        <taxon>Dikarya</taxon>
        <taxon>Ascomycota</taxon>
        <taxon>Pezizomycotina</taxon>
        <taxon>Sordariomycetes</taxon>
        <taxon>Hypocreomycetidae</taxon>
        <taxon>Hypocreales</taxon>
        <taxon>Clavicipitaceae</taxon>
        <taxon>Claviceps</taxon>
    </lineage>
</organism>
<gene>
    <name evidence="2" type="ORF">E4U60_004644</name>
</gene>
<feature type="compositionally biased region" description="Basic residues" evidence="1">
    <location>
        <begin position="329"/>
        <end position="338"/>
    </location>
</feature>
<dbReference type="AlphaFoldDB" id="A0A9P7SIN5"/>
<feature type="compositionally biased region" description="Polar residues" evidence="1">
    <location>
        <begin position="43"/>
        <end position="73"/>
    </location>
</feature>
<feature type="region of interest" description="Disordered" evidence="1">
    <location>
        <begin position="1"/>
        <end position="76"/>
    </location>
</feature>
<evidence type="ECO:0000313" key="2">
    <source>
        <dbReference type="EMBL" id="KAG5945962.1"/>
    </source>
</evidence>
<comment type="caution">
    <text evidence="2">The sequence shown here is derived from an EMBL/GenBank/DDBJ whole genome shotgun (WGS) entry which is preliminary data.</text>
</comment>
<feature type="compositionally biased region" description="Basic and acidic residues" evidence="1">
    <location>
        <begin position="137"/>
        <end position="158"/>
    </location>
</feature>
<feature type="compositionally biased region" description="Basic and acidic residues" evidence="1">
    <location>
        <begin position="364"/>
        <end position="386"/>
    </location>
</feature>
<accession>A0A9P7SIN5</accession>
<sequence length="486" mass="53495">MTPKTIEDSDGDESELSSPPQDSWYDAEHTKSSPHGIDDPSESTDPSFFNSVFNEQQNAAREQANDPQVTGLTEESDAAAECLSFDQGFERVVVAKDSLQKSPWDVPSSPESMQPKRSAKRKTESSTRTKITRGLRRQLEDIGYKSPDDEQTTWERLDKRRRTQRETGMADNLPNTLPMESEGSCLVVPVAPAFGQTEQYSPVRTPAAFPLPTQPLNPCSINLRSSGSVTNVNTPRDAWESTIKPSYSERLRSSAVEDGDVIHGGTPPPRSTCLVINEDDEDVHNADEVAGDGTCFDIKEDDENMPAEEPVGDNASHQEECKPGPIPRTTRRTRGRPKKAVDATVMIEGPEVPAKGKKKQGRPKKTEKVKKTGRGKKMDDEKEASVDVKSVPEAQDAAQEPQQDQNSSDLAVSTDIITTETKTKIRSQVPPVTSTSQAAEDPDRSVKEDVMNKKAHATTNSSARQLYRVGLSKRTKIPSLLKVIRK</sequence>
<evidence type="ECO:0000313" key="3">
    <source>
        <dbReference type="Proteomes" id="UP000706124"/>
    </source>
</evidence>
<dbReference type="EMBL" id="SRPO01000039">
    <property type="protein sequence ID" value="KAG5945962.1"/>
    <property type="molecule type" value="Genomic_DNA"/>
</dbReference>
<feature type="region of interest" description="Disordered" evidence="1">
    <location>
        <begin position="286"/>
        <end position="461"/>
    </location>
</feature>
<proteinExistence type="predicted"/>
<evidence type="ECO:0008006" key="4">
    <source>
        <dbReference type="Google" id="ProtNLM"/>
    </source>
</evidence>
<name>A0A9P7SIN5_9HYPO</name>
<protein>
    <recommendedName>
        <fullName evidence="4">AT hook domain-containing protein</fullName>
    </recommendedName>
</protein>
<keyword evidence="3" id="KW-1185">Reference proteome</keyword>
<dbReference type="OrthoDB" id="5404794at2759"/>
<feature type="compositionally biased region" description="Low complexity" evidence="1">
    <location>
        <begin position="392"/>
        <end position="405"/>
    </location>
</feature>